<evidence type="ECO:0000256" key="4">
    <source>
        <dbReference type="SAM" id="MobiDB-lite"/>
    </source>
</evidence>
<keyword evidence="2" id="KW-0717">Septation</keyword>
<dbReference type="InterPro" id="IPR023052">
    <property type="entry name" value="Cell_div_SepF"/>
</dbReference>
<dbReference type="HAMAP" id="MF_01197">
    <property type="entry name" value="SepF"/>
    <property type="match status" value="1"/>
</dbReference>
<sequence length="159" mass="17450">MASLYTKFLDFIGIEESDEVEDERGDDGYYRNDSDDRGNVVSFNGGAKAAAPSHRRNDRSQGASGANLPISGGMKMIVYHPVSYEDTQSIIDNLKNRKPVIVNMEELELDTAQRILDFLSGAVYALNGTMCKISRGIFVVAPNNYDVVGNGEDDYGDLV</sequence>
<feature type="region of interest" description="Disordered" evidence="4">
    <location>
        <begin position="19"/>
        <end position="67"/>
    </location>
</feature>
<reference evidence="5" key="1">
    <citation type="submission" date="2019-08" db="EMBL/GenBank/DDBJ databases">
        <authorList>
            <person name="Kucharzyk K."/>
            <person name="Murdoch R.W."/>
            <person name="Higgins S."/>
            <person name="Loffler F."/>
        </authorList>
    </citation>
    <scope>NUCLEOTIDE SEQUENCE</scope>
</reference>
<evidence type="ECO:0000256" key="3">
    <source>
        <dbReference type="ARBA" id="ARBA00023306"/>
    </source>
</evidence>
<dbReference type="AlphaFoldDB" id="A0A645F894"/>
<organism evidence="5">
    <name type="scientific">bioreactor metagenome</name>
    <dbReference type="NCBI Taxonomy" id="1076179"/>
    <lineage>
        <taxon>unclassified sequences</taxon>
        <taxon>metagenomes</taxon>
        <taxon>ecological metagenomes</taxon>
    </lineage>
</organism>
<comment type="caution">
    <text evidence="5">The sequence shown here is derived from an EMBL/GenBank/DDBJ whole genome shotgun (WGS) entry which is preliminary data.</text>
</comment>
<evidence type="ECO:0000256" key="1">
    <source>
        <dbReference type="ARBA" id="ARBA00022618"/>
    </source>
</evidence>
<keyword evidence="1 5" id="KW-0132">Cell division</keyword>
<name>A0A645F894_9ZZZZ</name>
<gene>
    <name evidence="5" type="primary">sepF_27</name>
    <name evidence="5" type="ORF">SDC9_155988</name>
</gene>
<evidence type="ECO:0000256" key="2">
    <source>
        <dbReference type="ARBA" id="ARBA00023210"/>
    </source>
</evidence>
<protein>
    <submittedName>
        <fullName evidence="5">Cell division protein SepF</fullName>
    </submittedName>
</protein>
<accession>A0A645F894</accession>
<dbReference type="EMBL" id="VSSQ01054789">
    <property type="protein sequence ID" value="MPN08703.1"/>
    <property type="molecule type" value="Genomic_DNA"/>
</dbReference>
<dbReference type="InterPro" id="IPR007561">
    <property type="entry name" value="Cell_div_SepF/SepF-rel"/>
</dbReference>
<dbReference type="GO" id="GO:0000917">
    <property type="term" value="P:division septum assembly"/>
    <property type="evidence" value="ECO:0007669"/>
    <property type="project" value="UniProtKB-KW"/>
</dbReference>
<dbReference type="Gene3D" id="3.30.110.150">
    <property type="entry name" value="SepF-like protein"/>
    <property type="match status" value="1"/>
</dbReference>
<evidence type="ECO:0000313" key="5">
    <source>
        <dbReference type="EMBL" id="MPN08703.1"/>
    </source>
</evidence>
<dbReference type="PANTHER" id="PTHR35798:SF1">
    <property type="entry name" value="CELL DIVISION PROTEIN SEPF"/>
    <property type="match status" value="1"/>
</dbReference>
<proteinExistence type="inferred from homology"/>
<keyword evidence="3" id="KW-0131">Cell cycle</keyword>
<dbReference type="InterPro" id="IPR038594">
    <property type="entry name" value="SepF-like_sf"/>
</dbReference>
<feature type="compositionally biased region" description="Basic and acidic residues" evidence="4">
    <location>
        <begin position="26"/>
        <end position="38"/>
    </location>
</feature>
<dbReference type="PANTHER" id="PTHR35798">
    <property type="entry name" value="CELL DIVISION PROTEIN SEPF"/>
    <property type="match status" value="1"/>
</dbReference>
<dbReference type="Pfam" id="PF04472">
    <property type="entry name" value="SepF"/>
    <property type="match status" value="1"/>
</dbReference>